<dbReference type="HAMAP" id="MF_00203">
    <property type="entry name" value="UvrC"/>
    <property type="match status" value="1"/>
</dbReference>
<dbReference type="InterPro" id="IPR000305">
    <property type="entry name" value="GIY-YIG_endonuc"/>
</dbReference>
<dbReference type="PANTHER" id="PTHR30562:SF1">
    <property type="entry name" value="UVRABC SYSTEM PROTEIN C"/>
    <property type="match status" value="1"/>
</dbReference>
<dbReference type="AlphaFoldDB" id="A0A9X3EJW5"/>
<dbReference type="InterPro" id="IPR010994">
    <property type="entry name" value="RuvA_2-like"/>
</dbReference>
<feature type="domain" description="GIY-YIG" evidence="9">
    <location>
        <begin position="15"/>
        <end position="93"/>
    </location>
</feature>
<evidence type="ECO:0000256" key="4">
    <source>
        <dbReference type="ARBA" id="ARBA00022881"/>
    </source>
</evidence>
<dbReference type="SUPFAM" id="SSF47781">
    <property type="entry name" value="RuvA domain 2-like"/>
    <property type="match status" value="1"/>
</dbReference>
<name>A0A9X3EJW5_9GAMM</name>
<dbReference type="PROSITE" id="PS50165">
    <property type="entry name" value="UVRC"/>
    <property type="match status" value="1"/>
</dbReference>
<dbReference type="InterPro" id="IPR050066">
    <property type="entry name" value="UvrABC_protein_C"/>
</dbReference>
<comment type="subunit">
    <text evidence="7">Interacts with UvrB in an incision complex.</text>
</comment>
<dbReference type="EMBL" id="JAPNOA010000007">
    <property type="protein sequence ID" value="MCY0963943.1"/>
    <property type="molecule type" value="Genomic_DNA"/>
</dbReference>
<dbReference type="InterPro" id="IPR038476">
    <property type="entry name" value="UvrC_RNase_H_dom_sf"/>
</dbReference>
<dbReference type="InterPro" id="IPR001943">
    <property type="entry name" value="UVR_dom"/>
</dbReference>
<dbReference type="PANTHER" id="PTHR30562">
    <property type="entry name" value="UVRC/OXIDOREDUCTASE"/>
    <property type="match status" value="1"/>
</dbReference>
<dbReference type="Pfam" id="PF14520">
    <property type="entry name" value="HHH_5"/>
    <property type="match status" value="1"/>
</dbReference>
<dbReference type="SMART" id="SM00465">
    <property type="entry name" value="GIYc"/>
    <property type="match status" value="1"/>
</dbReference>
<evidence type="ECO:0000259" key="9">
    <source>
        <dbReference type="PROSITE" id="PS50164"/>
    </source>
</evidence>
<evidence type="ECO:0000313" key="12">
    <source>
        <dbReference type="Proteomes" id="UP001150830"/>
    </source>
</evidence>
<dbReference type="Gene3D" id="3.40.1440.10">
    <property type="entry name" value="GIY-YIG endonuclease"/>
    <property type="match status" value="1"/>
</dbReference>
<comment type="similarity">
    <text evidence="7">Belongs to the UvrC family.</text>
</comment>
<dbReference type="GO" id="GO:0009381">
    <property type="term" value="F:excinuclease ABC activity"/>
    <property type="evidence" value="ECO:0007669"/>
    <property type="project" value="UniProtKB-UniRule"/>
</dbReference>
<keyword evidence="12" id="KW-1185">Reference proteome</keyword>
<dbReference type="Gene3D" id="1.10.150.20">
    <property type="entry name" value="5' to 3' exonuclease, C-terminal subdomain"/>
    <property type="match status" value="1"/>
</dbReference>
<keyword evidence="2 7" id="KW-0227">DNA damage</keyword>
<dbReference type="PROSITE" id="PS50164">
    <property type="entry name" value="GIY_YIG"/>
    <property type="match status" value="1"/>
</dbReference>
<dbReference type="NCBIfam" id="TIGR00194">
    <property type="entry name" value="uvrC"/>
    <property type="match status" value="1"/>
</dbReference>
<comment type="subcellular location">
    <subcellularLocation>
        <location evidence="7">Cytoplasm</location>
    </subcellularLocation>
</comment>
<evidence type="ECO:0000313" key="11">
    <source>
        <dbReference type="EMBL" id="MCY0963943.1"/>
    </source>
</evidence>
<accession>A0A9X3EJW5</accession>
<feature type="domain" description="UVR" evidence="8">
    <location>
        <begin position="203"/>
        <end position="238"/>
    </location>
</feature>
<dbReference type="CDD" id="cd10434">
    <property type="entry name" value="GIY-YIG_UvrC_Cho"/>
    <property type="match status" value="1"/>
</dbReference>
<dbReference type="FunFam" id="3.40.1440.10:FF:000001">
    <property type="entry name" value="UvrABC system protein C"/>
    <property type="match status" value="1"/>
</dbReference>
<dbReference type="InterPro" id="IPR001162">
    <property type="entry name" value="UvrC_RNase_H_dom"/>
</dbReference>
<reference evidence="11" key="1">
    <citation type="submission" date="2022-11" db="EMBL/GenBank/DDBJ databases">
        <title>Parathalassolutuus dongxingensis gen. nov., sp. nov., a novel member of family Oceanospirillaceae isolated from a coastal shrimp pond in Guangxi, China.</title>
        <authorList>
            <person name="Chen H."/>
        </authorList>
    </citation>
    <scope>NUCLEOTIDE SEQUENCE</scope>
    <source>
        <strain evidence="11">G-43</strain>
    </source>
</reference>
<dbReference type="InterPro" id="IPR047296">
    <property type="entry name" value="GIY-YIG_UvrC_Cho"/>
</dbReference>
<dbReference type="Pfam" id="PF08459">
    <property type="entry name" value="UvrC_RNaseH_dom"/>
    <property type="match status" value="1"/>
</dbReference>
<evidence type="ECO:0000256" key="7">
    <source>
        <dbReference type="HAMAP-Rule" id="MF_00203"/>
    </source>
</evidence>
<dbReference type="GO" id="GO:0006289">
    <property type="term" value="P:nucleotide-excision repair"/>
    <property type="evidence" value="ECO:0007669"/>
    <property type="project" value="UniProtKB-UniRule"/>
</dbReference>
<keyword evidence="3 7" id="KW-0228">DNA excision</keyword>
<evidence type="ECO:0000259" key="8">
    <source>
        <dbReference type="PROSITE" id="PS50151"/>
    </source>
</evidence>
<dbReference type="Pfam" id="PF01541">
    <property type="entry name" value="GIY-YIG"/>
    <property type="match status" value="1"/>
</dbReference>
<evidence type="ECO:0000256" key="6">
    <source>
        <dbReference type="ARBA" id="ARBA00023236"/>
    </source>
</evidence>
<keyword evidence="5 7" id="KW-0234">DNA repair</keyword>
<dbReference type="SUPFAM" id="SSF46600">
    <property type="entry name" value="C-terminal UvrC-binding domain of UvrB"/>
    <property type="match status" value="1"/>
</dbReference>
<dbReference type="Proteomes" id="UP001150830">
    <property type="component" value="Unassembled WGS sequence"/>
</dbReference>
<dbReference type="GO" id="GO:0009432">
    <property type="term" value="P:SOS response"/>
    <property type="evidence" value="ECO:0007669"/>
    <property type="project" value="UniProtKB-UniRule"/>
</dbReference>
<keyword evidence="6 7" id="KW-0742">SOS response</keyword>
<evidence type="ECO:0000256" key="2">
    <source>
        <dbReference type="ARBA" id="ARBA00022763"/>
    </source>
</evidence>
<dbReference type="InterPro" id="IPR036876">
    <property type="entry name" value="UVR_dom_sf"/>
</dbReference>
<dbReference type="Pfam" id="PF02151">
    <property type="entry name" value="UVR"/>
    <property type="match status" value="1"/>
</dbReference>
<dbReference type="FunFam" id="3.30.420.340:FF:000001">
    <property type="entry name" value="UvrABC system protein C"/>
    <property type="match status" value="1"/>
</dbReference>
<keyword evidence="4 7" id="KW-0267">Excision nuclease</keyword>
<evidence type="ECO:0000256" key="3">
    <source>
        <dbReference type="ARBA" id="ARBA00022769"/>
    </source>
</evidence>
<dbReference type="RefSeq" id="WP_283172162.1">
    <property type="nucleotide sequence ID" value="NZ_JAPNOA010000007.1"/>
</dbReference>
<dbReference type="InterPro" id="IPR004791">
    <property type="entry name" value="UvrC"/>
</dbReference>
<protein>
    <recommendedName>
        <fullName evidence="7">UvrABC system protein C</fullName>
        <shortName evidence="7">Protein UvrC</shortName>
    </recommendedName>
    <alternativeName>
        <fullName evidence="7">Excinuclease ABC subunit C</fullName>
    </alternativeName>
</protein>
<dbReference type="Gene3D" id="4.10.860.10">
    <property type="entry name" value="UVR domain"/>
    <property type="match status" value="1"/>
</dbReference>
<dbReference type="Gene3D" id="3.30.420.340">
    <property type="entry name" value="UvrC, RNAse H endonuclease domain"/>
    <property type="match status" value="1"/>
</dbReference>
<dbReference type="SMART" id="SM00278">
    <property type="entry name" value="HhH1"/>
    <property type="match status" value="2"/>
</dbReference>
<dbReference type="SUPFAM" id="SSF82771">
    <property type="entry name" value="GIY-YIG endonuclease"/>
    <property type="match status" value="1"/>
</dbReference>
<sequence>MTDFDIPSFLKTLSQRAGVYRMFDADNHLLYVGKARNLKNRVSSYFRARGLNAKTVALVSAIHHIEVTITGSEVEALLLEQTLIKEHRPPFNILLKDDKSYPWLHLSDHEFPLLAYRRGRRGGTGGKFFGPYPNSGAVREALNQLQRLFLLRSCEDSYFQHRSRPCLQYEIRRCSAPCVGLVSREAYQRDIQHTEMFLNGQSQQLITVLQDEMLDASSRLEFERAGELRDRIETLRLVQEKQRVYGTDRNMDIWALVEFQGVTCIHRLVFRDGRLLNSKNYYPDNLAGEEDPLLLLGYISQFYLAGHAAEGLPAEIIADIDSDEMTIVLDALRQQFDRSILHSRGVRGEPRQWRAMAEENARVGAQTRISGHQESLRKLERVSQLLGLDKAPRRIECFDISHAGGEATYASCVVYSEQGIASQRYRRFRIRDVAAGDDYAALEQAVERHLIRMQEASDLPDLLLIDGGQGQVGRIQQVLERLSITTVHLWGISKGETRKTGWEFLWAAGARQPIIPDAHDDGFRLLQLVRDEAHRFAISGHRKERSRSRGQSDLENLKGIGPKRRRALLLHFGSLKNMRGAPREEFAKVPGVSQKLADQIFAQLHGEDRSV</sequence>
<dbReference type="InterPro" id="IPR035901">
    <property type="entry name" value="GIY-YIG_endonuc_sf"/>
</dbReference>
<dbReference type="GO" id="GO:0003677">
    <property type="term" value="F:DNA binding"/>
    <property type="evidence" value="ECO:0007669"/>
    <property type="project" value="UniProtKB-UniRule"/>
</dbReference>
<comment type="function">
    <text evidence="7">The UvrABC repair system catalyzes the recognition and processing of DNA lesions. UvrC both incises the 5' and 3' sides of the lesion. The N-terminal half is responsible for the 3' incision and the C-terminal half is responsible for the 5' incision.</text>
</comment>
<evidence type="ECO:0000259" key="10">
    <source>
        <dbReference type="PROSITE" id="PS50165"/>
    </source>
</evidence>
<dbReference type="GO" id="GO:0009380">
    <property type="term" value="C:excinuclease repair complex"/>
    <property type="evidence" value="ECO:0007669"/>
    <property type="project" value="InterPro"/>
</dbReference>
<dbReference type="InterPro" id="IPR003583">
    <property type="entry name" value="Hlx-hairpin-Hlx_DNA-bd_motif"/>
</dbReference>
<dbReference type="Pfam" id="PF22920">
    <property type="entry name" value="UvrC_RNaseH"/>
    <property type="match status" value="1"/>
</dbReference>
<evidence type="ECO:0000256" key="1">
    <source>
        <dbReference type="ARBA" id="ARBA00022490"/>
    </source>
</evidence>
<feature type="domain" description="UvrC family homology region profile" evidence="10">
    <location>
        <begin position="261"/>
        <end position="479"/>
    </location>
</feature>
<evidence type="ECO:0000256" key="5">
    <source>
        <dbReference type="ARBA" id="ARBA00023204"/>
    </source>
</evidence>
<organism evidence="11 12">
    <name type="scientific">Parathalassolituus penaei</name>
    <dbReference type="NCBI Taxonomy" id="2997323"/>
    <lineage>
        <taxon>Bacteria</taxon>
        <taxon>Pseudomonadati</taxon>
        <taxon>Pseudomonadota</taxon>
        <taxon>Gammaproteobacteria</taxon>
        <taxon>Oceanospirillales</taxon>
        <taxon>Oceanospirillaceae</taxon>
        <taxon>Parathalassolituus</taxon>
    </lineage>
</organism>
<keyword evidence="1 7" id="KW-0963">Cytoplasm</keyword>
<dbReference type="GO" id="GO:0005737">
    <property type="term" value="C:cytoplasm"/>
    <property type="evidence" value="ECO:0007669"/>
    <property type="project" value="UniProtKB-SubCell"/>
</dbReference>
<gene>
    <name evidence="7 11" type="primary">uvrC</name>
    <name evidence="11" type="ORF">OUO13_01945</name>
</gene>
<comment type="caution">
    <text evidence="11">The sequence shown here is derived from an EMBL/GenBank/DDBJ whole genome shotgun (WGS) entry which is preliminary data.</text>
</comment>
<dbReference type="PROSITE" id="PS50151">
    <property type="entry name" value="UVR"/>
    <property type="match status" value="1"/>
</dbReference>
<proteinExistence type="inferred from homology"/>